<dbReference type="EMBL" id="CAJVQA010018726">
    <property type="protein sequence ID" value="CAG8755717.1"/>
    <property type="molecule type" value="Genomic_DNA"/>
</dbReference>
<comment type="caution">
    <text evidence="1">The sequence shown here is derived from an EMBL/GenBank/DDBJ whole genome shotgun (WGS) entry which is preliminary data.</text>
</comment>
<gene>
    <name evidence="1" type="ORF">CPELLU_LOCUS14996</name>
</gene>
<evidence type="ECO:0000313" key="2">
    <source>
        <dbReference type="Proteomes" id="UP000789759"/>
    </source>
</evidence>
<protein>
    <submittedName>
        <fullName evidence="1">10366_t:CDS:1</fullName>
    </submittedName>
</protein>
<sequence>MHLVYKYQKVDSNTRIKVLISLTNDSVNLDNNTVSTSTMANKKQKLENSINID</sequence>
<dbReference type="AlphaFoldDB" id="A0A9N9IYR7"/>
<organism evidence="1 2">
    <name type="scientific">Cetraspora pellucida</name>
    <dbReference type="NCBI Taxonomy" id="1433469"/>
    <lineage>
        <taxon>Eukaryota</taxon>
        <taxon>Fungi</taxon>
        <taxon>Fungi incertae sedis</taxon>
        <taxon>Mucoromycota</taxon>
        <taxon>Glomeromycotina</taxon>
        <taxon>Glomeromycetes</taxon>
        <taxon>Diversisporales</taxon>
        <taxon>Gigasporaceae</taxon>
        <taxon>Cetraspora</taxon>
    </lineage>
</organism>
<proteinExistence type="predicted"/>
<keyword evidence="2" id="KW-1185">Reference proteome</keyword>
<dbReference type="Proteomes" id="UP000789759">
    <property type="component" value="Unassembled WGS sequence"/>
</dbReference>
<name>A0A9N9IYR7_9GLOM</name>
<accession>A0A9N9IYR7</accession>
<feature type="non-terminal residue" evidence="1">
    <location>
        <position position="53"/>
    </location>
</feature>
<evidence type="ECO:0000313" key="1">
    <source>
        <dbReference type="EMBL" id="CAG8755717.1"/>
    </source>
</evidence>
<reference evidence="1" key="1">
    <citation type="submission" date="2021-06" db="EMBL/GenBank/DDBJ databases">
        <authorList>
            <person name="Kallberg Y."/>
            <person name="Tangrot J."/>
            <person name="Rosling A."/>
        </authorList>
    </citation>
    <scope>NUCLEOTIDE SEQUENCE</scope>
    <source>
        <strain evidence="1">FL966</strain>
    </source>
</reference>